<feature type="compositionally biased region" description="Basic and acidic residues" evidence="5">
    <location>
        <begin position="85"/>
        <end position="100"/>
    </location>
</feature>
<dbReference type="Gene3D" id="2.60.40.10">
    <property type="entry name" value="Immunoglobulins"/>
    <property type="match status" value="2"/>
</dbReference>
<feature type="region of interest" description="Disordered" evidence="5">
    <location>
        <begin position="85"/>
        <end position="135"/>
    </location>
</feature>
<keyword evidence="11" id="KW-1185">Reference proteome</keyword>
<name>K3WLM6_GLOUD</name>
<evidence type="ECO:0000313" key="11">
    <source>
        <dbReference type="Proteomes" id="UP000019132"/>
    </source>
</evidence>
<dbReference type="CDD" id="cd00136">
    <property type="entry name" value="PDZ_canonical"/>
    <property type="match status" value="1"/>
</dbReference>
<dbReference type="Gene3D" id="1.10.8.270">
    <property type="entry name" value="putative rabgap domain of human tbc1 domain family member 14 like domains"/>
    <property type="match status" value="1"/>
</dbReference>
<protein>
    <recommendedName>
        <fullName evidence="2">TBC1 domain family member 23</fullName>
    </recommendedName>
</protein>
<evidence type="ECO:0000256" key="2">
    <source>
        <dbReference type="ARBA" id="ARBA00014207"/>
    </source>
</evidence>
<comment type="subcellular location">
    <subcellularLocation>
        <location evidence="1">Golgi apparatus</location>
        <location evidence="1">trans-Golgi network</location>
    </subcellularLocation>
</comment>
<feature type="region of interest" description="Disordered" evidence="5">
    <location>
        <begin position="1041"/>
        <end position="1077"/>
    </location>
</feature>
<dbReference type="InterPro" id="IPR000195">
    <property type="entry name" value="Rab-GAP-TBC_dom"/>
</dbReference>
<feature type="region of interest" description="Disordered" evidence="5">
    <location>
        <begin position="728"/>
        <end position="772"/>
    </location>
</feature>
<dbReference type="InterPro" id="IPR013783">
    <property type="entry name" value="Ig-like_fold"/>
</dbReference>
<dbReference type="GO" id="GO:0005829">
    <property type="term" value="C:cytosol"/>
    <property type="evidence" value="ECO:0007669"/>
    <property type="project" value="GOC"/>
</dbReference>
<evidence type="ECO:0000256" key="4">
    <source>
        <dbReference type="ARBA" id="ARBA00023034"/>
    </source>
</evidence>
<feature type="domain" description="Rhodanese" evidence="8">
    <location>
        <begin position="660"/>
        <end position="692"/>
    </location>
</feature>
<dbReference type="SUPFAM" id="SSF50156">
    <property type="entry name" value="PDZ domain-like"/>
    <property type="match status" value="1"/>
</dbReference>
<dbReference type="Pfam" id="PF00041">
    <property type="entry name" value="fn3"/>
    <property type="match status" value="1"/>
</dbReference>
<dbReference type="PROSITE" id="PS50086">
    <property type="entry name" value="TBC_RABGAP"/>
    <property type="match status" value="1"/>
</dbReference>
<dbReference type="GO" id="GO:0099041">
    <property type="term" value="P:vesicle tethering to Golgi"/>
    <property type="evidence" value="ECO:0007669"/>
    <property type="project" value="TreeGrafter"/>
</dbReference>
<dbReference type="Gene3D" id="1.10.472.80">
    <property type="entry name" value="Ypt/Rab-GAP domain of gyp1p, domain 3"/>
    <property type="match status" value="1"/>
</dbReference>
<feature type="domain" description="PDZ" evidence="7">
    <location>
        <begin position="854"/>
        <end position="930"/>
    </location>
</feature>
<dbReference type="PROSITE" id="PS50106">
    <property type="entry name" value="PDZ"/>
    <property type="match status" value="1"/>
</dbReference>
<accession>K3WLM6</accession>
<dbReference type="EMBL" id="GL376573">
    <property type="status" value="NOT_ANNOTATED_CDS"/>
    <property type="molecule type" value="Genomic_DNA"/>
</dbReference>
<feature type="domain" description="Fibronectin type-III" evidence="9">
    <location>
        <begin position="944"/>
        <end position="1051"/>
    </location>
</feature>
<feature type="region of interest" description="Disordered" evidence="5">
    <location>
        <begin position="1"/>
        <end position="23"/>
    </location>
</feature>
<dbReference type="InterPro" id="IPR035969">
    <property type="entry name" value="Rab-GAP_TBC_sf"/>
</dbReference>
<dbReference type="Proteomes" id="UP000019132">
    <property type="component" value="Unassembled WGS sequence"/>
</dbReference>
<feature type="compositionally biased region" description="Basic and acidic residues" evidence="5">
    <location>
        <begin position="1066"/>
        <end position="1075"/>
    </location>
</feature>
<dbReference type="InterPro" id="IPR001763">
    <property type="entry name" value="Rhodanese-like_dom"/>
</dbReference>
<dbReference type="SMART" id="SM00228">
    <property type="entry name" value="PDZ"/>
    <property type="match status" value="1"/>
</dbReference>
<dbReference type="InParanoid" id="K3WLM6"/>
<dbReference type="InterPro" id="IPR036116">
    <property type="entry name" value="FN3_sf"/>
</dbReference>
<feature type="region of interest" description="Disordered" evidence="5">
    <location>
        <begin position="1435"/>
        <end position="1468"/>
    </location>
</feature>
<dbReference type="SUPFAM" id="SSF47923">
    <property type="entry name" value="Ypt/Rab-GAP domain of gyp1p"/>
    <property type="match status" value="2"/>
</dbReference>
<dbReference type="InterPro" id="IPR001478">
    <property type="entry name" value="PDZ"/>
</dbReference>
<feature type="domain" description="Rab-GAP TBC" evidence="6">
    <location>
        <begin position="179"/>
        <end position="368"/>
    </location>
</feature>
<feature type="compositionally biased region" description="Low complexity" evidence="5">
    <location>
        <begin position="1441"/>
        <end position="1458"/>
    </location>
</feature>
<evidence type="ECO:0000259" key="8">
    <source>
        <dbReference type="PROSITE" id="PS50206"/>
    </source>
</evidence>
<dbReference type="VEuPathDB" id="FungiDB:PYU1_G005856"/>
<dbReference type="Pfam" id="PF00595">
    <property type="entry name" value="PDZ"/>
    <property type="match status" value="1"/>
</dbReference>
<sequence length="1523" mass="167727">MVQTQAQHESEGTGDGADAVLRDAEEFVQELETAAVQDVDPFALLQSIEEKKNGAAKEVEAALGSPIGASCGGSTDKRDAIEAMEKQERTNEERRTDDSSKPVALKRVSVHEPGGAATNEKVSDDTVQEKEESDEQRVLRQELLRAKEMELFQNQLEKEMLKRRPDHFIIGVICRSLGGVPAHMRSSVWKELLGVARSERLYLDQSILQVEEDLENQKVISADAIRTRGNDPYFKQPETVELVTKILTYYCKCRNIRYKQGMNEVLAPFLILERDPPMPEGIVFQCFYALIDKFLPQVFVDREFKSLQCSFQLYRLLMLYHDPKLCHYLDQHDMTPELYVTPWFMTLFARNLQPELVFMLWDFFLLEEDPFLMHFVAYAMVAANKEDIMSAEIAMLPQVLSNITLKTRAELEAVCETALALSKTTPRSFERDLYSVCYGGYKESMLPYLRQLSSASSMQVYPDELVENLMQRISAKSPAYAKLVQPPVPKADDSMNPLLSPLARGASFSTEKSLSASSVFFIVLDCRPVEQYRQCHLSLSYHIDPEVVGSPDALSVLLKGFSRMKGCHFCFVGPAGPSPSEPKSNNIAFDTISRLARNISGEKKPHVEVQPPPLATTASGRLDLPTSPGFPGAGANDIISREQAGTGARKLHYEHISVTRLVLMFLQKGFEHISRLDGGFDDLKKEILAMDAFTQEQLLVHAERANPPTSSSSGGFKLFSKIGLTRLRSTQSDDGNSNNESEAGSSASTASSTPTQPEQSSLPPKPKPSATITSLSQRFQSFTSAAKDAVSQGTNSSSRLKSSPHLTSPVPVGTATDGLTDEQLVGEEEWVEVCLKTREALEKSLAYKEVVFQQGSMGILLQKSKNNKVFQAIVDSIVPESQASESQQMERGDLLVSINGQSMANVAFLSVIELVKDARRPVVLRFENPNKKKAMETFDAISLPPLAPTLVSATRHSIGIAWNKLPLPNIRYHLQYAKQSEFNFNPWISVTMKHPDGSSSDLSATGITELTNGMMVGLDPGQSFVFRVRCGNGEKWGPYSLSSNPISTLEDSTDDSSENGGAGETDSTKESRPSCDRGNAGPVFIPGACPEIVERGLFYYRVTISLRARKRPAFDAEKLDIVLEKGAVIKCTERLVAPGTNQIFVRISSNDTCVREDDKGVIEEDQHVNDAGSEEDDAGVWAFENTPEGAVVLERLPEYTEDDDSAEDEPLSVTPPTSFPLPEQAKSMVSSFFSGSGTKSISSNSTVTIDANNSSNAPPPRTVVVHVAPKILQVFPVSSTSIAVTWDPINDVGITKYQIQYSKNRLAAMWWNANQEIEADTLKYLVSNLMPNTPYLFRIRGCSSDAGWGPYSEASESCRTLSVEENKPSLVLPDSTSGKSEVNDEMIEEQTPGSRTNSGNFRLPGGSIFSAPSSTPLRTGSTLLDKAVSVASRLTSRRRSLSSSTSATSSGASAMGVGTEDEQQEDELESDHMIEDGNGITYRHNTNLRHEVKLQAANPFLLAPVSTKWGNEMSWLHQLRSLS</sequence>
<evidence type="ECO:0000256" key="5">
    <source>
        <dbReference type="SAM" id="MobiDB-lite"/>
    </source>
</evidence>
<feature type="region of interest" description="Disordered" evidence="5">
    <location>
        <begin position="1200"/>
        <end position="1220"/>
    </location>
</feature>
<evidence type="ECO:0000256" key="1">
    <source>
        <dbReference type="ARBA" id="ARBA00004601"/>
    </source>
</evidence>
<feature type="region of interest" description="Disordered" evidence="5">
    <location>
        <begin position="1365"/>
        <end position="1416"/>
    </location>
</feature>
<feature type="domain" description="Fibronectin type-III" evidence="9">
    <location>
        <begin position="1268"/>
        <end position="1363"/>
    </location>
</feature>
<dbReference type="STRING" id="431595.K3WLM6"/>
<dbReference type="PANTHER" id="PTHR13297:SF5">
    <property type="entry name" value="TBC1 DOMAIN FAMILY MEMBER 23"/>
    <property type="match status" value="1"/>
</dbReference>
<dbReference type="CDD" id="cd00063">
    <property type="entry name" value="FN3"/>
    <property type="match status" value="2"/>
</dbReference>
<dbReference type="InterPro" id="IPR036034">
    <property type="entry name" value="PDZ_sf"/>
</dbReference>
<feature type="region of interest" description="Disordered" evidence="5">
    <location>
        <begin position="784"/>
        <end position="821"/>
    </location>
</feature>
<keyword evidence="4" id="KW-0333">Golgi apparatus</keyword>
<dbReference type="EnsemblProtists" id="PYU1_T005868">
    <property type="protein sequence ID" value="PYU1_T005868"/>
    <property type="gene ID" value="PYU1_G005856"/>
</dbReference>
<dbReference type="HOGENOM" id="CLU_002137_0_0_1"/>
<feature type="compositionally biased region" description="Acidic residues" evidence="5">
    <location>
        <begin position="1200"/>
        <end position="1210"/>
    </location>
</feature>
<dbReference type="SMART" id="SM00164">
    <property type="entry name" value="TBC"/>
    <property type="match status" value="1"/>
</dbReference>
<feature type="compositionally biased region" description="Low complexity" evidence="5">
    <location>
        <begin position="735"/>
        <end position="761"/>
    </location>
</feature>
<dbReference type="Gene3D" id="2.30.42.10">
    <property type="match status" value="1"/>
</dbReference>
<dbReference type="eggNOG" id="KOG3636">
    <property type="taxonomic scope" value="Eukaryota"/>
</dbReference>
<feature type="compositionally biased region" description="Polar residues" evidence="5">
    <location>
        <begin position="791"/>
        <end position="806"/>
    </location>
</feature>
<reference evidence="10" key="3">
    <citation type="submission" date="2015-02" db="UniProtKB">
        <authorList>
            <consortium name="EnsemblProtists"/>
        </authorList>
    </citation>
    <scope>IDENTIFICATION</scope>
    <source>
        <strain evidence="10">DAOM BR144</strain>
    </source>
</reference>
<reference evidence="11" key="2">
    <citation type="submission" date="2010-04" db="EMBL/GenBank/DDBJ databases">
        <authorList>
            <person name="Buell R."/>
            <person name="Hamilton J."/>
            <person name="Hostetler J."/>
        </authorList>
    </citation>
    <scope>NUCLEOTIDE SEQUENCE [LARGE SCALE GENOMIC DNA]</scope>
    <source>
        <strain evidence="11">DAOM:BR144</strain>
    </source>
</reference>
<dbReference type="InterPro" id="IPR003961">
    <property type="entry name" value="FN3_dom"/>
</dbReference>
<evidence type="ECO:0000259" key="6">
    <source>
        <dbReference type="PROSITE" id="PS50086"/>
    </source>
</evidence>
<dbReference type="Pfam" id="PF00566">
    <property type="entry name" value="RabGAP-TBC"/>
    <property type="match status" value="1"/>
</dbReference>
<evidence type="ECO:0000313" key="10">
    <source>
        <dbReference type="EnsemblProtists" id="PYU1_T005868"/>
    </source>
</evidence>
<dbReference type="PANTHER" id="PTHR13297">
    <property type="entry name" value="TBC1 DOMAIN FAMILY MEMBER 23-RELATED"/>
    <property type="match status" value="1"/>
</dbReference>
<dbReference type="InterPro" id="IPR039755">
    <property type="entry name" value="TBC1D23"/>
</dbReference>
<dbReference type="SMART" id="SM00060">
    <property type="entry name" value="FN3"/>
    <property type="match status" value="2"/>
</dbReference>
<proteinExistence type="predicted"/>
<dbReference type="OMA" id="DMTPELY"/>
<feature type="compositionally biased region" description="Acidic residues" evidence="5">
    <location>
        <begin position="1459"/>
        <end position="1468"/>
    </location>
</feature>
<keyword evidence="3" id="KW-0217">Developmental protein</keyword>
<feature type="compositionally biased region" description="Basic and acidic residues" evidence="5">
    <location>
        <begin position="121"/>
        <end position="135"/>
    </location>
</feature>
<evidence type="ECO:0000256" key="3">
    <source>
        <dbReference type="ARBA" id="ARBA00022473"/>
    </source>
</evidence>
<dbReference type="GO" id="GO:0042147">
    <property type="term" value="P:retrograde transport, endosome to Golgi"/>
    <property type="evidence" value="ECO:0007669"/>
    <property type="project" value="InterPro"/>
</dbReference>
<dbReference type="PROSITE" id="PS50206">
    <property type="entry name" value="RHODANESE_3"/>
    <property type="match status" value="1"/>
</dbReference>
<evidence type="ECO:0000259" key="7">
    <source>
        <dbReference type="PROSITE" id="PS50106"/>
    </source>
</evidence>
<feature type="compositionally biased region" description="Polar residues" evidence="5">
    <location>
        <begin position="1391"/>
        <end position="1400"/>
    </location>
</feature>
<organism evidence="10 11">
    <name type="scientific">Globisporangium ultimum (strain ATCC 200006 / CBS 805.95 / DAOM BR144)</name>
    <name type="common">Pythium ultimum</name>
    <dbReference type="NCBI Taxonomy" id="431595"/>
    <lineage>
        <taxon>Eukaryota</taxon>
        <taxon>Sar</taxon>
        <taxon>Stramenopiles</taxon>
        <taxon>Oomycota</taxon>
        <taxon>Peronosporomycetes</taxon>
        <taxon>Pythiales</taxon>
        <taxon>Pythiaceae</taxon>
        <taxon>Globisporangium</taxon>
    </lineage>
</organism>
<evidence type="ECO:0000259" key="9">
    <source>
        <dbReference type="PROSITE" id="PS50853"/>
    </source>
</evidence>
<dbReference type="GO" id="GO:0005802">
    <property type="term" value="C:trans-Golgi network"/>
    <property type="evidence" value="ECO:0007669"/>
    <property type="project" value="TreeGrafter"/>
</dbReference>
<dbReference type="PROSITE" id="PS50853">
    <property type="entry name" value="FN3"/>
    <property type="match status" value="2"/>
</dbReference>
<dbReference type="SUPFAM" id="SSF49265">
    <property type="entry name" value="Fibronectin type III"/>
    <property type="match status" value="1"/>
</dbReference>
<reference evidence="11" key="1">
    <citation type="journal article" date="2010" name="Genome Biol.">
        <title>Genome sequence of the necrotrophic plant pathogen Pythium ultimum reveals original pathogenicity mechanisms and effector repertoire.</title>
        <authorList>
            <person name="Levesque C.A."/>
            <person name="Brouwer H."/>
            <person name="Cano L."/>
            <person name="Hamilton J.P."/>
            <person name="Holt C."/>
            <person name="Huitema E."/>
            <person name="Raffaele S."/>
            <person name="Robideau G.P."/>
            <person name="Thines M."/>
            <person name="Win J."/>
            <person name="Zerillo M.M."/>
            <person name="Beakes G.W."/>
            <person name="Boore J.L."/>
            <person name="Busam D."/>
            <person name="Dumas B."/>
            <person name="Ferriera S."/>
            <person name="Fuerstenberg S.I."/>
            <person name="Gachon C.M."/>
            <person name="Gaulin E."/>
            <person name="Govers F."/>
            <person name="Grenville-Briggs L."/>
            <person name="Horner N."/>
            <person name="Hostetler J."/>
            <person name="Jiang R.H."/>
            <person name="Johnson J."/>
            <person name="Krajaejun T."/>
            <person name="Lin H."/>
            <person name="Meijer H.J."/>
            <person name="Moore B."/>
            <person name="Morris P."/>
            <person name="Phuntmart V."/>
            <person name="Puiu D."/>
            <person name="Shetty J."/>
            <person name="Stajich J.E."/>
            <person name="Tripathy S."/>
            <person name="Wawra S."/>
            <person name="van West P."/>
            <person name="Whitty B.R."/>
            <person name="Coutinho P.M."/>
            <person name="Henrissat B."/>
            <person name="Martin F."/>
            <person name="Thomas P.D."/>
            <person name="Tyler B.M."/>
            <person name="De Vries R.P."/>
            <person name="Kamoun S."/>
            <person name="Yandell M."/>
            <person name="Tisserat N."/>
            <person name="Buell C.R."/>
        </authorList>
    </citation>
    <scope>NUCLEOTIDE SEQUENCE</scope>
    <source>
        <strain evidence="11">DAOM:BR144</strain>
    </source>
</reference>